<dbReference type="EMBL" id="CAJHOE010000007">
    <property type="protein sequence ID" value="CAD7289207.1"/>
    <property type="molecule type" value="Genomic_DNA"/>
</dbReference>
<dbReference type="InterPro" id="IPR050266">
    <property type="entry name" value="AB_hydrolase_sf"/>
</dbReference>
<comment type="caution">
    <text evidence="4">The sequence shown here is derived from an EMBL/GenBank/DDBJ whole genome shotgun (WGS) entry which is preliminary data.</text>
</comment>
<evidence type="ECO:0000256" key="1">
    <source>
        <dbReference type="ARBA" id="ARBA00022801"/>
    </source>
</evidence>
<dbReference type="SUPFAM" id="SSF53474">
    <property type="entry name" value="alpha/beta-Hydrolases"/>
    <property type="match status" value="1"/>
</dbReference>
<dbReference type="PANTHER" id="PTHR43798:SF31">
    <property type="entry name" value="AB HYDROLASE SUPERFAMILY PROTEIN YCLE"/>
    <property type="match status" value="1"/>
</dbReference>
<evidence type="ECO:0000256" key="2">
    <source>
        <dbReference type="SAM" id="SignalP"/>
    </source>
</evidence>
<sequence>MKILAILSLFLSLAFSAELRYFMQDENSPKFSQNYGDNGGKFALSDGVKIYYETYGKGDVIVVLHGGGLGSMQEMGGFIDELRKTHKVIAISTRGHARSDIGAKPFSLKQRADDIMAVLNAENVSEPVSLLGFSDGGYAAYSFAVHFKDYAKKLVTIGAGEVLATNKRFVFNQNEWQNYDAKFIAQQKSLMSEPHRYDEFLKMYEDMWNGLVINKEIFTRIQAKTLIINGQNDPNSHLLTAINAYQSIPNASIAIIVDTSHACFLENFDAVWAVVKPFLK</sequence>
<keyword evidence="4" id="KW-0456">Lyase</keyword>
<dbReference type="InterPro" id="IPR000073">
    <property type="entry name" value="AB_hydrolase_1"/>
</dbReference>
<protein>
    <submittedName>
        <fullName evidence="4">2-succinyl-6-hydroxy-2, 4-cyclohexadiene-1-carboxylate synthase</fullName>
        <ecNumber evidence="4">4.2.99.20</ecNumber>
    </submittedName>
</protein>
<dbReference type="InterPro" id="IPR029058">
    <property type="entry name" value="AB_hydrolase_fold"/>
</dbReference>
<reference evidence="4 5" key="1">
    <citation type="submission" date="2020-11" db="EMBL/GenBank/DDBJ databases">
        <authorList>
            <person name="Peeters C."/>
        </authorList>
    </citation>
    <scope>NUCLEOTIDE SEQUENCE [LARGE SCALE GENOMIC DNA]</scope>
    <source>
        <strain evidence="4 5">LMG 8286</strain>
    </source>
</reference>
<dbReference type="Proteomes" id="UP000789359">
    <property type="component" value="Unassembled WGS sequence"/>
</dbReference>
<proteinExistence type="predicted"/>
<accession>A0ABN7KC98</accession>
<dbReference type="EC" id="4.2.99.20" evidence="4"/>
<dbReference type="Pfam" id="PF00561">
    <property type="entry name" value="Abhydrolase_1"/>
    <property type="match status" value="1"/>
</dbReference>
<keyword evidence="1" id="KW-0378">Hydrolase</keyword>
<evidence type="ECO:0000259" key="3">
    <source>
        <dbReference type="Pfam" id="PF00561"/>
    </source>
</evidence>
<dbReference type="Gene3D" id="3.40.50.1820">
    <property type="entry name" value="alpha/beta hydrolase"/>
    <property type="match status" value="1"/>
</dbReference>
<name>A0ABN7KC98_9BACT</name>
<dbReference type="GO" id="GO:0070205">
    <property type="term" value="F:2-succinyl-6-hydroxy-2,4-cyclohexadiene-1-carboxylate synthase activity"/>
    <property type="evidence" value="ECO:0007669"/>
    <property type="project" value="UniProtKB-EC"/>
</dbReference>
<evidence type="ECO:0000313" key="4">
    <source>
        <dbReference type="EMBL" id="CAD7289207.1"/>
    </source>
</evidence>
<dbReference type="RefSeq" id="WP_230057433.1">
    <property type="nucleotide sequence ID" value="NZ_CAJHOE010000007.1"/>
</dbReference>
<feature type="chain" id="PRO_5046929023" evidence="2">
    <location>
        <begin position="18"/>
        <end position="280"/>
    </location>
</feature>
<dbReference type="PANTHER" id="PTHR43798">
    <property type="entry name" value="MONOACYLGLYCEROL LIPASE"/>
    <property type="match status" value="1"/>
</dbReference>
<evidence type="ECO:0000313" key="5">
    <source>
        <dbReference type="Proteomes" id="UP000789359"/>
    </source>
</evidence>
<feature type="signal peptide" evidence="2">
    <location>
        <begin position="1"/>
        <end position="17"/>
    </location>
</feature>
<organism evidence="4 5">
    <name type="scientific">Campylobacter suis</name>
    <dbReference type="NCBI Taxonomy" id="2790657"/>
    <lineage>
        <taxon>Bacteria</taxon>
        <taxon>Pseudomonadati</taxon>
        <taxon>Campylobacterota</taxon>
        <taxon>Epsilonproteobacteria</taxon>
        <taxon>Campylobacterales</taxon>
        <taxon>Campylobacteraceae</taxon>
        <taxon>Campylobacter</taxon>
    </lineage>
</organism>
<feature type="domain" description="AB hydrolase-1" evidence="3">
    <location>
        <begin position="60"/>
        <end position="177"/>
    </location>
</feature>
<keyword evidence="2" id="KW-0732">Signal</keyword>
<gene>
    <name evidence="4" type="primary">menH_2</name>
    <name evidence="4" type="ORF">LMG8286_01692</name>
</gene>
<keyword evidence="5" id="KW-1185">Reference proteome</keyword>